<dbReference type="PANTHER" id="PTHR23084">
    <property type="entry name" value="PHOSPHATIDYLINOSITOL-4-PHOSPHATE 5-KINASE RELATED"/>
    <property type="match status" value="1"/>
</dbReference>
<dbReference type="Pfam" id="PF02493">
    <property type="entry name" value="MORN"/>
    <property type="match status" value="3"/>
</dbReference>
<dbReference type="STRING" id="570521.SAMN04488508_10810"/>
<evidence type="ECO:0000256" key="1">
    <source>
        <dbReference type="ARBA" id="ARBA00022737"/>
    </source>
</evidence>
<proteinExistence type="predicted"/>
<dbReference type="EMBL" id="FQYP01000008">
    <property type="protein sequence ID" value="SHJ36658.1"/>
    <property type="molecule type" value="Genomic_DNA"/>
</dbReference>
<sequence length="154" mass="16927">MGKKLILIGLLLVGALGVKAQELNYPVSSGINQLPNGWHKFTHAGAYYDVEISQGHLVKGNVVWFDKATYSGSFGSNKISGKGTYTWPNGDRYEGSFKNNLRHGKGTMYWSDGTKYSGKWKNNSRNGKGKSYDSEGNLTQEGVWEADVLVASKN</sequence>
<keyword evidence="3" id="KW-1185">Reference proteome</keyword>
<dbReference type="RefSeq" id="WP_073318752.1">
    <property type="nucleotide sequence ID" value="NZ_FQYP01000008.1"/>
</dbReference>
<dbReference type="OrthoDB" id="977972at2"/>
<protein>
    <submittedName>
        <fullName evidence="2">Uncharacterized conserved protein</fullName>
    </submittedName>
</protein>
<dbReference type="Proteomes" id="UP000184432">
    <property type="component" value="Unassembled WGS sequence"/>
</dbReference>
<evidence type="ECO:0000313" key="2">
    <source>
        <dbReference type="EMBL" id="SHJ36658.1"/>
    </source>
</evidence>
<keyword evidence="1" id="KW-0677">Repeat</keyword>
<dbReference type="SMART" id="SM00698">
    <property type="entry name" value="MORN"/>
    <property type="match status" value="3"/>
</dbReference>
<dbReference type="AlphaFoldDB" id="A0A1M6IQI4"/>
<dbReference type="PANTHER" id="PTHR23084:SF263">
    <property type="entry name" value="MORN REPEAT-CONTAINING PROTEIN 1"/>
    <property type="match status" value="1"/>
</dbReference>
<reference evidence="3" key="1">
    <citation type="submission" date="2016-11" db="EMBL/GenBank/DDBJ databases">
        <authorList>
            <person name="Varghese N."/>
            <person name="Submissions S."/>
        </authorList>
    </citation>
    <scope>NUCLEOTIDE SEQUENCE [LARGE SCALE GENOMIC DNA]</scope>
    <source>
        <strain evidence="3">DSM 22623</strain>
    </source>
</reference>
<gene>
    <name evidence="2" type="ORF">SAMN04488508_10810</name>
</gene>
<organism evidence="2 3">
    <name type="scientific">Aquimarina spongiae</name>
    <dbReference type="NCBI Taxonomy" id="570521"/>
    <lineage>
        <taxon>Bacteria</taxon>
        <taxon>Pseudomonadati</taxon>
        <taxon>Bacteroidota</taxon>
        <taxon>Flavobacteriia</taxon>
        <taxon>Flavobacteriales</taxon>
        <taxon>Flavobacteriaceae</taxon>
        <taxon>Aquimarina</taxon>
    </lineage>
</organism>
<dbReference type="Gene3D" id="2.20.110.10">
    <property type="entry name" value="Histone H3 K4-specific methyltransferase SET7/9 N-terminal domain"/>
    <property type="match status" value="2"/>
</dbReference>
<evidence type="ECO:0000313" key="3">
    <source>
        <dbReference type="Proteomes" id="UP000184432"/>
    </source>
</evidence>
<dbReference type="SUPFAM" id="SSF82185">
    <property type="entry name" value="Histone H3 K4-specific methyltransferase SET7/9 N-terminal domain"/>
    <property type="match status" value="1"/>
</dbReference>
<dbReference type="InterPro" id="IPR003409">
    <property type="entry name" value="MORN"/>
</dbReference>
<accession>A0A1M6IQI4</accession>
<name>A0A1M6IQI4_9FLAO</name>